<protein>
    <submittedName>
        <fullName evidence="3">Uncharacterized protein</fullName>
    </submittedName>
</protein>
<comment type="caution">
    <text evidence="3">The sequence shown here is derived from an EMBL/GenBank/DDBJ whole genome shotgun (WGS) entry which is preliminary data.</text>
</comment>
<organism evidence="3 4">
    <name type="scientific">Dactylellina haptotyla (strain CBS 200.50)</name>
    <name type="common">Nematode-trapping fungus</name>
    <name type="synonym">Monacrosporium haptotylum</name>
    <dbReference type="NCBI Taxonomy" id="1284197"/>
    <lineage>
        <taxon>Eukaryota</taxon>
        <taxon>Fungi</taxon>
        <taxon>Dikarya</taxon>
        <taxon>Ascomycota</taxon>
        <taxon>Pezizomycotina</taxon>
        <taxon>Orbiliomycetes</taxon>
        <taxon>Orbiliales</taxon>
        <taxon>Orbiliaceae</taxon>
        <taxon>Dactylellina</taxon>
    </lineage>
</organism>
<keyword evidence="4" id="KW-1185">Reference proteome</keyword>
<sequence length="407" mass="46266">MNYNPVHHIVRSPKLASNLRRNNFLTERGKLNSLRDHNERNQRPSLKGALINVETEQLPFPDQFKGQNRYTAGGRGVRLSRTPPPFIVEPDELGEPILPPTPERPRDRSPRTKRRDFEAIFSSGSRKRRKSTELDLQNISPIRSLAARENGGVAGIAKSNYYASSSRRKNKANTLQEHRDALQREIKKLEEELVVEKRRILTGKHLQAMPLNRARFENEFPISLARWLSVNDQMVASKTEIPTIPQNGAVPRSVLPLKNSHSSQNTKNLCPLTFTNYGPELSASLVPYSINQHRRIVQGYSHESLLHFQLSMDILGMSIPQIQAVSVDCSDWARLELGPSLYLFSSECNINKTLYAISSFSNMARHRASVWASLHRDFSDWTDISDKSLATDNNISAKRCFNLSTYL</sequence>
<feature type="compositionally biased region" description="Basic and acidic residues" evidence="2">
    <location>
        <begin position="103"/>
        <end position="118"/>
    </location>
</feature>
<evidence type="ECO:0000256" key="2">
    <source>
        <dbReference type="SAM" id="MobiDB-lite"/>
    </source>
</evidence>
<dbReference type="OrthoDB" id="5312088at2759"/>
<dbReference type="EMBL" id="AQGS01000369">
    <property type="protein sequence ID" value="EPS40443.1"/>
    <property type="molecule type" value="Genomic_DNA"/>
</dbReference>
<keyword evidence="1" id="KW-0175">Coiled coil</keyword>
<evidence type="ECO:0000256" key="1">
    <source>
        <dbReference type="SAM" id="Coils"/>
    </source>
</evidence>
<dbReference type="Proteomes" id="UP000015100">
    <property type="component" value="Unassembled WGS sequence"/>
</dbReference>
<evidence type="ECO:0000313" key="3">
    <source>
        <dbReference type="EMBL" id="EPS40443.1"/>
    </source>
</evidence>
<feature type="region of interest" description="Disordered" evidence="2">
    <location>
        <begin position="61"/>
        <end position="134"/>
    </location>
</feature>
<reference evidence="4" key="2">
    <citation type="submission" date="2013-04" db="EMBL/GenBank/DDBJ databases">
        <title>Genomic mechanisms accounting for the adaptation to parasitism in nematode-trapping fungi.</title>
        <authorList>
            <person name="Ahren D.G."/>
        </authorList>
    </citation>
    <scope>NUCLEOTIDE SEQUENCE [LARGE SCALE GENOMIC DNA]</scope>
    <source>
        <strain evidence="4">CBS 200.50</strain>
    </source>
</reference>
<accession>S8BLX1</accession>
<dbReference type="AlphaFoldDB" id="S8BLX1"/>
<dbReference type="HOGENOM" id="CLU_676175_0_0_1"/>
<gene>
    <name evidence="3" type="ORF">H072_5713</name>
</gene>
<dbReference type="STRING" id="1284197.S8BLX1"/>
<reference evidence="3 4" key="1">
    <citation type="journal article" date="2013" name="PLoS Genet.">
        <title>Genomic mechanisms accounting for the adaptation to parasitism in nematode-trapping fungi.</title>
        <authorList>
            <person name="Meerupati T."/>
            <person name="Andersson K.M."/>
            <person name="Friman E."/>
            <person name="Kumar D."/>
            <person name="Tunlid A."/>
            <person name="Ahren D."/>
        </authorList>
    </citation>
    <scope>NUCLEOTIDE SEQUENCE [LARGE SCALE GENOMIC DNA]</scope>
    <source>
        <strain evidence="3 4">CBS 200.50</strain>
    </source>
</reference>
<feature type="coiled-coil region" evidence="1">
    <location>
        <begin position="172"/>
        <end position="199"/>
    </location>
</feature>
<evidence type="ECO:0000313" key="4">
    <source>
        <dbReference type="Proteomes" id="UP000015100"/>
    </source>
</evidence>
<proteinExistence type="predicted"/>
<name>S8BLX1_DACHA</name>